<gene>
    <name evidence="1" type="ORF">BD410DRAFT_124353</name>
</gene>
<proteinExistence type="predicted"/>
<dbReference type="STRING" id="50990.A0A4Y7PJL3"/>
<dbReference type="Proteomes" id="UP000294933">
    <property type="component" value="Unassembled WGS sequence"/>
</dbReference>
<organism evidence="1 2">
    <name type="scientific">Rickenella mellea</name>
    <dbReference type="NCBI Taxonomy" id="50990"/>
    <lineage>
        <taxon>Eukaryota</taxon>
        <taxon>Fungi</taxon>
        <taxon>Dikarya</taxon>
        <taxon>Basidiomycota</taxon>
        <taxon>Agaricomycotina</taxon>
        <taxon>Agaricomycetes</taxon>
        <taxon>Hymenochaetales</taxon>
        <taxon>Rickenellaceae</taxon>
        <taxon>Rickenella</taxon>
    </lineage>
</organism>
<dbReference type="EMBL" id="ML170283">
    <property type="protein sequence ID" value="TDL15256.1"/>
    <property type="molecule type" value="Genomic_DNA"/>
</dbReference>
<evidence type="ECO:0008006" key="3">
    <source>
        <dbReference type="Google" id="ProtNLM"/>
    </source>
</evidence>
<keyword evidence="2" id="KW-1185">Reference proteome</keyword>
<dbReference type="SUPFAM" id="SSF52047">
    <property type="entry name" value="RNI-like"/>
    <property type="match status" value="1"/>
</dbReference>
<dbReference type="OrthoDB" id="3365698at2759"/>
<accession>A0A4Y7PJL3</accession>
<dbReference type="Gene3D" id="3.80.10.10">
    <property type="entry name" value="Ribonuclease Inhibitor"/>
    <property type="match status" value="1"/>
</dbReference>
<evidence type="ECO:0000313" key="2">
    <source>
        <dbReference type="Proteomes" id="UP000294933"/>
    </source>
</evidence>
<dbReference type="InterPro" id="IPR032675">
    <property type="entry name" value="LRR_dom_sf"/>
</dbReference>
<evidence type="ECO:0000313" key="1">
    <source>
        <dbReference type="EMBL" id="TDL15256.1"/>
    </source>
</evidence>
<dbReference type="AlphaFoldDB" id="A0A4Y7PJL3"/>
<sequence length="414" mass="46463">MTIAAVEADSPLVDSQSQFSPILCIPCEITSEIFQNCLPESPEHDFPRPSIKCAPLQLSHVCCAWRELVVQTPHLWSKVLLSSTHVFEETSGPVFSADMAAHAEALQTWMRRASPLRLSVHLQYPTLPRFLGTLSGLHRIPPAFRVIVENATRWKAVRLSLPEGYLSLALFITQEHVCKLESLDINNTSIPISGPKDSIHMPTNVFVTTDTAETLSTLSVCAGFGYISRNRGSLERLRTVSLKCSTPGSCLHLLEHCPVLEDLTLSFYDLPDIRLFSNNPVTLPRLRNFRLSHTGNDEDGRSFLPLARGGDIGLCLDKLQLPNLQEFYLWMTIVESARDEDPNLPWDYLSRLIERSNCSLSRLELRSPHLDNPSILESLRLSPELKYLGIPADEELERSVAHLLPGLEMLRVLE</sequence>
<name>A0A4Y7PJL3_9AGAM</name>
<dbReference type="VEuPathDB" id="FungiDB:BD410DRAFT_124353"/>
<protein>
    <recommendedName>
        <fullName evidence="3">F-box domain-containing protein</fullName>
    </recommendedName>
</protein>
<reference evidence="1 2" key="1">
    <citation type="submission" date="2018-06" db="EMBL/GenBank/DDBJ databases">
        <title>A transcriptomic atlas of mushroom development highlights an independent origin of complex multicellularity.</title>
        <authorList>
            <consortium name="DOE Joint Genome Institute"/>
            <person name="Krizsan K."/>
            <person name="Almasi E."/>
            <person name="Merenyi Z."/>
            <person name="Sahu N."/>
            <person name="Viragh M."/>
            <person name="Koszo T."/>
            <person name="Mondo S."/>
            <person name="Kiss B."/>
            <person name="Balint B."/>
            <person name="Kues U."/>
            <person name="Barry K."/>
            <person name="Hegedus J.C."/>
            <person name="Henrissat B."/>
            <person name="Johnson J."/>
            <person name="Lipzen A."/>
            <person name="Ohm R."/>
            <person name="Nagy I."/>
            <person name="Pangilinan J."/>
            <person name="Yan J."/>
            <person name="Xiong Y."/>
            <person name="Grigoriev I.V."/>
            <person name="Hibbett D.S."/>
            <person name="Nagy L.G."/>
        </authorList>
    </citation>
    <scope>NUCLEOTIDE SEQUENCE [LARGE SCALE GENOMIC DNA]</scope>
    <source>
        <strain evidence="1 2">SZMC22713</strain>
    </source>
</reference>